<evidence type="ECO:0000313" key="3">
    <source>
        <dbReference type="EMBL" id="KAL3688714.1"/>
    </source>
</evidence>
<reference evidence="3 4" key="1">
    <citation type="submission" date="2024-09" db="EMBL/GenBank/DDBJ databases">
        <title>Chromosome-scale assembly of Riccia sorocarpa.</title>
        <authorList>
            <person name="Paukszto L."/>
        </authorList>
    </citation>
    <scope>NUCLEOTIDE SEQUENCE [LARGE SCALE GENOMIC DNA]</scope>
    <source>
        <strain evidence="3">LP-2024</strain>
        <tissue evidence="3">Aerial parts of the thallus</tissue>
    </source>
</reference>
<dbReference type="PROSITE" id="PS50878">
    <property type="entry name" value="RT_POL"/>
    <property type="match status" value="1"/>
</dbReference>
<accession>A0ABD3HH90</accession>
<dbReference type="AlphaFoldDB" id="A0ABD3HH90"/>
<feature type="coiled-coil region" evidence="1">
    <location>
        <begin position="59"/>
        <end position="93"/>
    </location>
</feature>
<proteinExistence type="predicted"/>
<keyword evidence="4" id="KW-1185">Reference proteome</keyword>
<evidence type="ECO:0000259" key="2">
    <source>
        <dbReference type="PROSITE" id="PS50878"/>
    </source>
</evidence>
<comment type="caution">
    <text evidence="3">The sequence shown here is derived from an EMBL/GenBank/DDBJ whole genome shotgun (WGS) entry which is preliminary data.</text>
</comment>
<dbReference type="EMBL" id="JBJQOH010000004">
    <property type="protein sequence ID" value="KAL3688714.1"/>
    <property type="molecule type" value="Genomic_DNA"/>
</dbReference>
<name>A0ABD3HH90_9MARC</name>
<evidence type="ECO:0000313" key="4">
    <source>
        <dbReference type="Proteomes" id="UP001633002"/>
    </source>
</evidence>
<dbReference type="SUPFAM" id="SSF56672">
    <property type="entry name" value="DNA/RNA polymerases"/>
    <property type="match status" value="1"/>
</dbReference>
<dbReference type="CDD" id="cd01650">
    <property type="entry name" value="RT_nLTR_like"/>
    <property type="match status" value="1"/>
</dbReference>
<dbReference type="Proteomes" id="UP001633002">
    <property type="component" value="Unassembled WGS sequence"/>
</dbReference>
<protein>
    <recommendedName>
        <fullName evidence="2">Reverse transcriptase domain-containing protein</fullName>
    </recommendedName>
</protein>
<dbReference type="PANTHER" id="PTHR19446">
    <property type="entry name" value="REVERSE TRANSCRIPTASES"/>
    <property type="match status" value="1"/>
</dbReference>
<keyword evidence="1" id="KW-0175">Coiled coil</keyword>
<gene>
    <name evidence="3" type="ORF">R1sor_015023</name>
</gene>
<dbReference type="InterPro" id="IPR043502">
    <property type="entry name" value="DNA/RNA_pol_sf"/>
</dbReference>
<sequence length="1016" mass="118107">MALESRRLKKSMYFKFDHQVLALDRAFREAERIWKTHPKEGLEPRVKWILAWKRLRLFFKKQQGEKRKRIRELEEMEEELQLLRIQSERVDKSRLAQLEREVRKKENLEAATWRRRSRNRWFKEGEAPSKYFFSQLKSKHQRESITALKLDDGEVVSEDGLILKEIESFYANLYRKDAQVEANHSAWEQVLSHVTKEVSTQQNMELDSRPTMEELENLVKWLPEEKARGSTVEILTRCWSFMKQDCLDMLTSYWVDGVMPTCDLRGVIKLLHKNEERQRLRNWRHIILLTLTYKLISKMLACRLKVILLDLVDEHQTGFIDGRSIHDSILLHRLSQEFAATTKQDVVLLKLDFEKAYDRVSHAYLVAVLRKMNFSPLFIKLTQGLLSSGTAKVHTNGLFTGEFELGRGVRQGCPIAPLLFALCTEPLMAMLRSHQQDGSLVGVRIPGGRQALYNLFVDDIMAMLSIQATDSNYRKTCEVLHLYEEAFGARLNVRKFGDGTGVYEGDTVVDEPFRMIIMAQKILPSLPAYILMTFGLSAKGYKSLEGRWRTFIWGVRDDGRPKKSSIAWDIMQGRKSQRGIQVMSLADHSAAVKIRQISKILVGDQTAWTKIARALITRSLNSGRQRNERSRWTPEEALLIGPKLTLKDSATLGQLLKPWYKIREKLRFIPEGAQLPRALTTSQCLAIATGKSGVFFANEISLKKFLKREHFNSFQDLQHLTSQMCDAAARTSGVVLGYDREKLRRWHQRIQPVSDVPLQTCGGWTWPGVSGKPSRSGWMQETKWWKLQLLIDTPLYPKLNRKWGVQLNDEEWNRVWTTTWQKPSTTREGFWWWRTLWQGFWCGDRARKAQVSDGVCPRCLTEVETPEHLFWSCSKSHDRWDELRAALHTLGVNFRLELTWFGFKRQAISLKNSNAMLWAVAAELYKTFWRERTERVFRNTRVRVPLQVVIHEAGRSVSAWLTERMSDKQRTITITMLETLTQVQTNLEARAALHRRLGTAATNSPENDHILWSAMT</sequence>
<feature type="domain" description="Reverse transcriptase" evidence="2">
    <location>
        <begin position="252"/>
        <end position="538"/>
    </location>
</feature>
<organism evidence="3 4">
    <name type="scientific">Riccia sorocarpa</name>
    <dbReference type="NCBI Taxonomy" id="122646"/>
    <lineage>
        <taxon>Eukaryota</taxon>
        <taxon>Viridiplantae</taxon>
        <taxon>Streptophyta</taxon>
        <taxon>Embryophyta</taxon>
        <taxon>Marchantiophyta</taxon>
        <taxon>Marchantiopsida</taxon>
        <taxon>Marchantiidae</taxon>
        <taxon>Marchantiales</taxon>
        <taxon>Ricciaceae</taxon>
        <taxon>Riccia</taxon>
    </lineage>
</organism>
<evidence type="ECO:0000256" key="1">
    <source>
        <dbReference type="SAM" id="Coils"/>
    </source>
</evidence>
<dbReference type="InterPro" id="IPR000477">
    <property type="entry name" value="RT_dom"/>
</dbReference>
<dbReference type="Pfam" id="PF00078">
    <property type="entry name" value="RVT_1"/>
    <property type="match status" value="1"/>
</dbReference>